<gene>
    <name evidence="1" type="ORF">ACJDT4_14690</name>
</gene>
<dbReference type="EMBL" id="JBJIAA010000011">
    <property type="protein sequence ID" value="MFL0251668.1"/>
    <property type="molecule type" value="Genomic_DNA"/>
</dbReference>
<dbReference type="SUPFAM" id="SSF102114">
    <property type="entry name" value="Radical SAM enzymes"/>
    <property type="match status" value="1"/>
</dbReference>
<dbReference type="InterPro" id="IPR058240">
    <property type="entry name" value="rSAM_sf"/>
</dbReference>
<accession>A0ABW8TGT4</accession>
<protein>
    <submittedName>
        <fullName evidence="1">Uncharacterized protein</fullName>
    </submittedName>
</protein>
<reference evidence="1 2" key="1">
    <citation type="submission" date="2024-11" db="EMBL/GenBank/DDBJ databases">
        <authorList>
            <person name="Heng Y.C."/>
            <person name="Lim A.C.H."/>
            <person name="Lee J.K.Y."/>
            <person name="Kittelmann S."/>
        </authorList>
    </citation>
    <scope>NUCLEOTIDE SEQUENCE [LARGE SCALE GENOMIC DNA]</scope>
    <source>
        <strain evidence="1 2">WILCCON 0114</strain>
    </source>
</reference>
<organism evidence="1 2">
    <name type="scientific">Clostridium neuense</name>
    <dbReference type="NCBI Taxonomy" id="1728934"/>
    <lineage>
        <taxon>Bacteria</taxon>
        <taxon>Bacillati</taxon>
        <taxon>Bacillota</taxon>
        <taxon>Clostridia</taxon>
        <taxon>Eubacteriales</taxon>
        <taxon>Clostridiaceae</taxon>
        <taxon>Clostridium</taxon>
    </lineage>
</organism>
<dbReference type="Proteomes" id="UP001623592">
    <property type="component" value="Unassembled WGS sequence"/>
</dbReference>
<comment type="caution">
    <text evidence="1">The sequence shown here is derived from an EMBL/GenBank/DDBJ whole genome shotgun (WGS) entry which is preliminary data.</text>
</comment>
<dbReference type="Gene3D" id="3.40.50.720">
    <property type="entry name" value="NAD(P)-binding Rossmann-like Domain"/>
    <property type="match status" value="1"/>
</dbReference>
<evidence type="ECO:0000313" key="1">
    <source>
        <dbReference type="EMBL" id="MFL0251668.1"/>
    </source>
</evidence>
<sequence>MDKEKLIKFCSEINPEKIFVINCSVQEILDKNQKKMDMFLDNIKILRKHGFRAMATYVGSCERIKYLKNYYDMFFENKIPFQLLSLKGVVDGKSYPEQYSVREKTILKRYANSSIEQFLLENGSVKPTGMSCEAGFSRIFIDGVSGNIYKCSRRAGDVIGNIYENRLTLKKCGETCYERACNCTSEYPNKFLEVYYKDIENILQRNNYDENLYKVIKNKIDNPNYYNYWNKTKRDKLEQLFGECNNKTIGIYGAGNHTQNLINEYRKFFGEINFKVYIFDSDKSKQGNMCCGITILSPEDISKCNIEKMIISSYGYQDGIYKYLTNIENYNFDIVKIYKSGESNMFS</sequence>
<keyword evidence="2" id="KW-1185">Reference proteome</keyword>
<name>A0ABW8TGT4_9CLOT</name>
<proteinExistence type="predicted"/>
<evidence type="ECO:0000313" key="2">
    <source>
        <dbReference type="Proteomes" id="UP001623592"/>
    </source>
</evidence>